<sequence>MEVLQMEELPNDVAPRQGGKLQNQTIPQSPAMADSSFMFGITINADGTVTRIDPLPRTTASPNPHDPSLVPSKDVSVNLDLGTGVRLYVPPNPPSGKKLPLIVYIHGGGFVYLSAATTVIHDFCSLMATSLMAVVASVEYRLAPEHRLPAAYDDALEVLRWIRTSNEEWLDRFADLSSCYLMGSSAGGNIAYNVGLRVCDNETTPASLEPVKIKGLIAHGPFFGGSIRTDSELRLFEDKALPVAKAEFLWKLSLPVGADRDHEYCNPNSGHNSSGHARMKSLKWKVMVIGGHGDPLIGRQKEFANMLVERGIEVMAYFNEHGHAAEMCDVGKACELLEKIKQFIM</sequence>
<keyword evidence="2" id="KW-1185">Reference proteome</keyword>
<reference evidence="2" key="1">
    <citation type="journal article" date="2023" name="Front. Plant Sci.">
        <title>Chromosomal-level genome assembly of Melastoma candidum provides insights into trichome evolution.</title>
        <authorList>
            <person name="Zhong Y."/>
            <person name="Wu W."/>
            <person name="Sun C."/>
            <person name="Zou P."/>
            <person name="Liu Y."/>
            <person name="Dai S."/>
            <person name="Zhou R."/>
        </authorList>
    </citation>
    <scope>NUCLEOTIDE SEQUENCE [LARGE SCALE GENOMIC DNA]</scope>
</reference>
<dbReference type="Proteomes" id="UP001057402">
    <property type="component" value="Chromosome 5"/>
</dbReference>
<gene>
    <name evidence="1" type="ORF">MLD38_017010</name>
</gene>
<name>A0ACB9QP92_9MYRT</name>
<dbReference type="EMBL" id="CM042884">
    <property type="protein sequence ID" value="KAI4368454.1"/>
    <property type="molecule type" value="Genomic_DNA"/>
</dbReference>
<evidence type="ECO:0000313" key="1">
    <source>
        <dbReference type="EMBL" id="KAI4368454.1"/>
    </source>
</evidence>
<proteinExistence type="predicted"/>
<organism evidence="1 2">
    <name type="scientific">Melastoma candidum</name>
    <dbReference type="NCBI Taxonomy" id="119954"/>
    <lineage>
        <taxon>Eukaryota</taxon>
        <taxon>Viridiplantae</taxon>
        <taxon>Streptophyta</taxon>
        <taxon>Embryophyta</taxon>
        <taxon>Tracheophyta</taxon>
        <taxon>Spermatophyta</taxon>
        <taxon>Magnoliopsida</taxon>
        <taxon>eudicotyledons</taxon>
        <taxon>Gunneridae</taxon>
        <taxon>Pentapetalae</taxon>
        <taxon>rosids</taxon>
        <taxon>malvids</taxon>
        <taxon>Myrtales</taxon>
        <taxon>Melastomataceae</taxon>
        <taxon>Melastomatoideae</taxon>
        <taxon>Melastomateae</taxon>
        <taxon>Melastoma</taxon>
    </lineage>
</organism>
<comment type="caution">
    <text evidence="1">The sequence shown here is derived from an EMBL/GenBank/DDBJ whole genome shotgun (WGS) entry which is preliminary data.</text>
</comment>
<accession>A0ACB9QP92</accession>
<protein>
    <submittedName>
        <fullName evidence="1">Uncharacterized protein</fullName>
    </submittedName>
</protein>
<evidence type="ECO:0000313" key="2">
    <source>
        <dbReference type="Proteomes" id="UP001057402"/>
    </source>
</evidence>